<proteinExistence type="predicted"/>
<reference evidence="3" key="1">
    <citation type="submission" date="2019-06" db="EMBL/GenBank/DDBJ databases">
        <title>Complete genome of the novel Klebsiella pneumoniae phage Marfa.</title>
        <authorList>
            <person name="Harb L."/>
            <person name="Boeckman J."/>
            <person name="Newkirk H."/>
            <person name="Liu M."/>
            <person name="Gill J."/>
            <person name="Ramsey J."/>
        </authorList>
    </citation>
    <scope>NUCLEOTIDE SEQUENCE [LARGE SCALE GENOMIC DNA]</scope>
</reference>
<keyword evidence="1" id="KW-0812">Transmembrane</keyword>
<evidence type="ECO:0000256" key="1">
    <source>
        <dbReference type="SAM" id="Phobius"/>
    </source>
</evidence>
<feature type="transmembrane region" description="Helical" evidence="1">
    <location>
        <begin position="74"/>
        <end position="98"/>
    </location>
</feature>
<dbReference type="Proteomes" id="UP000320940">
    <property type="component" value="Segment"/>
</dbReference>
<gene>
    <name evidence="2" type="ORF">CPT_Marfa_092</name>
</gene>
<organism evidence="2 3">
    <name type="scientific">Klebsiella phage Marfa</name>
    <dbReference type="NCBI Taxonomy" id="2587809"/>
    <lineage>
        <taxon>Viruses</taxon>
        <taxon>Duplodnaviria</taxon>
        <taxon>Heunggongvirae</taxon>
        <taxon>Uroviricota</taxon>
        <taxon>Caudoviricetes</taxon>
        <taxon>Marfavirus</taxon>
        <taxon>Marfavirus marfa</taxon>
    </lineage>
</organism>
<keyword evidence="3" id="KW-1185">Reference proteome</keyword>
<feature type="transmembrane region" description="Helical" evidence="1">
    <location>
        <begin position="31"/>
        <end position="62"/>
    </location>
</feature>
<keyword evidence="1" id="KW-1133">Transmembrane helix</keyword>
<dbReference type="EMBL" id="MN044033">
    <property type="protein sequence ID" value="QDB71747.1"/>
    <property type="molecule type" value="Genomic_DNA"/>
</dbReference>
<name>A0A4Y5TQU3_9CAUD</name>
<protein>
    <submittedName>
        <fullName evidence="2">Uncharacterized protein</fullName>
    </submittedName>
</protein>
<accession>A0A4Y5TQU3</accession>
<sequence length="144" mass="16329">MIIKRDSWHCKMVTYLLDSPKRDLCGYVRQVLWILLVFAALAACLLLWFGSTGVSIFAALGISSAGFMLLPATLTGLMAIVLILGLIGSPVYCIWYLYEKRRSRKEAEEYEARANGTYVKPKPGFIKTAYKSFKDKTCHFIEFK</sequence>
<evidence type="ECO:0000313" key="3">
    <source>
        <dbReference type="Proteomes" id="UP000320940"/>
    </source>
</evidence>
<keyword evidence="1" id="KW-0472">Membrane</keyword>
<evidence type="ECO:0000313" key="2">
    <source>
        <dbReference type="EMBL" id="QDB71747.1"/>
    </source>
</evidence>